<dbReference type="EMBL" id="MVHH01000004">
    <property type="protein sequence ID" value="ORA00553.1"/>
    <property type="molecule type" value="Genomic_DNA"/>
</dbReference>
<dbReference type="Proteomes" id="UP000321797">
    <property type="component" value="Unassembled WGS sequence"/>
</dbReference>
<reference evidence="4 6" key="2">
    <citation type="submission" date="2018-09" db="EMBL/GenBank/DDBJ databases">
        <title>Metagenome Assembled Genomes from an Advanced Water Purification Facility.</title>
        <authorList>
            <person name="Stamps B.W."/>
            <person name="Spear J.R."/>
        </authorList>
    </citation>
    <scope>NUCLEOTIDE SEQUENCE [LARGE SCALE GENOMIC DNA]</scope>
    <source>
        <strain evidence="4">Bin_29_2</strain>
    </source>
</reference>
<keyword evidence="1" id="KW-0732">Signal</keyword>
<dbReference type="AlphaFoldDB" id="A0A5C7Y9D2"/>
<protein>
    <recommendedName>
        <fullName evidence="2">CDGP domain-containing protein</fullName>
    </recommendedName>
</protein>
<sequence>MRHRIIGIVSAMAASAAAISAVSTAPAALAYPGDPKPGCESGGFLNATLFCDGPIRPDGTWQRCWSWQANYTGGFDGNPGFYSPAGQMCAVISEDNFQPAISPHYHIGD</sequence>
<dbReference type="OrthoDB" id="4735804at2"/>
<proteinExistence type="predicted"/>
<dbReference type="Proteomes" id="UP000192327">
    <property type="component" value="Unassembled WGS sequence"/>
</dbReference>
<feature type="domain" description="CDGP" evidence="2">
    <location>
        <begin position="38"/>
        <end position="107"/>
    </location>
</feature>
<organism evidence="4 6">
    <name type="scientific">Mycolicibacter arupensis</name>
    <dbReference type="NCBI Taxonomy" id="342002"/>
    <lineage>
        <taxon>Bacteria</taxon>
        <taxon>Bacillati</taxon>
        <taxon>Actinomycetota</taxon>
        <taxon>Actinomycetes</taxon>
        <taxon>Mycobacteriales</taxon>
        <taxon>Mycobacteriaceae</taxon>
        <taxon>Mycolicibacter</taxon>
    </lineage>
</organism>
<keyword evidence="5" id="KW-1185">Reference proteome</keyword>
<evidence type="ECO:0000259" key="2">
    <source>
        <dbReference type="Pfam" id="PF24238"/>
    </source>
</evidence>
<feature type="signal peptide" evidence="1">
    <location>
        <begin position="1"/>
        <end position="30"/>
    </location>
</feature>
<evidence type="ECO:0000313" key="6">
    <source>
        <dbReference type="Proteomes" id="UP000321797"/>
    </source>
</evidence>
<evidence type="ECO:0000313" key="5">
    <source>
        <dbReference type="Proteomes" id="UP000192327"/>
    </source>
</evidence>
<dbReference type="EMBL" id="SSGD01000028">
    <property type="protein sequence ID" value="TXI58213.1"/>
    <property type="molecule type" value="Genomic_DNA"/>
</dbReference>
<reference evidence="3 5" key="1">
    <citation type="submission" date="2016-12" db="EMBL/GenBank/DDBJ databases">
        <title>The new phylogeny of genus Mycobacterium.</title>
        <authorList>
            <person name="Tortoli E."/>
            <person name="Trovato A."/>
            <person name="Cirillo D.M."/>
        </authorList>
    </citation>
    <scope>NUCLEOTIDE SEQUENCE [LARGE SCALE GENOMIC DNA]</scope>
    <source>
        <strain evidence="3 5">DSM 44942</strain>
    </source>
</reference>
<dbReference type="Pfam" id="PF24238">
    <property type="entry name" value="CDGP"/>
    <property type="match status" value="1"/>
</dbReference>
<dbReference type="InterPro" id="IPR056271">
    <property type="entry name" value="CDGP_dom"/>
</dbReference>
<evidence type="ECO:0000313" key="4">
    <source>
        <dbReference type="EMBL" id="TXI58213.1"/>
    </source>
</evidence>
<name>A0A5C7Y9D2_9MYCO</name>
<evidence type="ECO:0000313" key="3">
    <source>
        <dbReference type="EMBL" id="ORA00553.1"/>
    </source>
</evidence>
<gene>
    <name evidence="3" type="ORF">BST15_03515</name>
    <name evidence="4" type="ORF">E6Q54_06315</name>
</gene>
<feature type="chain" id="PRO_5030115673" description="CDGP domain-containing protein" evidence="1">
    <location>
        <begin position="31"/>
        <end position="109"/>
    </location>
</feature>
<comment type="caution">
    <text evidence="4">The sequence shown here is derived from an EMBL/GenBank/DDBJ whole genome shotgun (WGS) entry which is preliminary data.</text>
</comment>
<accession>A0A5C7Y9D2</accession>
<dbReference type="RefSeq" id="WP_052734900.1">
    <property type="nucleotide sequence ID" value="NZ_JACKUJ010000036.1"/>
</dbReference>
<evidence type="ECO:0000256" key="1">
    <source>
        <dbReference type="SAM" id="SignalP"/>
    </source>
</evidence>